<keyword evidence="1" id="KW-0812">Transmembrane</keyword>
<feature type="transmembrane region" description="Helical" evidence="1">
    <location>
        <begin position="20"/>
        <end position="39"/>
    </location>
</feature>
<accession>A0ABR9LEV4</accession>
<comment type="caution">
    <text evidence="2">The sequence shown here is derived from an EMBL/GenBank/DDBJ whole genome shotgun (WGS) entry which is preliminary data.</text>
</comment>
<dbReference type="Proteomes" id="UP000656548">
    <property type="component" value="Unassembled WGS sequence"/>
</dbReference>
<proteinExistence type="predicted"/>
<keyword evidence="1" id="KW-0472">Membrane</keyword>
<sequence length="197" mass="20862">MYIPPEPAARPAKPRRWPWILAAAIVAAALSTTMTLVLLGNERDGKEVASKSTASPCRDSALKPPCRGVNGWILADGSYESTTRTTPRAYVAPTTTSPPPLTPADFTLDLKTYSKKCFGSAGCNVVVEPTLTYKGSAETILSHGMCSMTYDITGDESGPVTDTLSFVGTDVTVRRSVLSTPSSKTKVTVKIVSVSCV</sequence>
<dbReference type="RefSeq" id="WP_192746000.1">
    <property type="nucleotide sequence ID" value="NZ_JADBEJ010000005.1"/>
</dbReference>
<evidence type="ECO:0000313" key="3">
    <source>
        <dbReference type="Proteomes" id="UP000656548"/>
    </source>
</evidence>
<evidence type="ECO:0000313" key="2">
    <source>
        <dbReference type="EMBL" id="MBE1579204.1"/>
    </source>
</evidence>
<keyword evidence="3" id="KW-1185">Reference proteome</keyword>
<evidence type="ECO:0000256" key="1">
    <source>
        <dbReference type="SAM" id="Phobius"/>
    </source>
</evidence>
<name>A0ABR9LEV4_9PSEU</name>
<organism evidence="2 3">
    <name type="scientific">Amycolatopsis roodepoortensis</name>
    <dbReference type="NCBI Taxonomy" id="700274"/>
    <lineage>
        <taxon>Bacteria</taxon>
        <taxon>Bacillati</taxon>
        <taxon>Actinomycetota</taxon>
        <taxon>Actinomycetes</taxon>
        <taxon>Pseudonocardiales</taxon>
        <taxon>Pseudonocardiaceae</taxon>
        <taxon>Amycolatopsis</taxon>
    </lineage>
</organism>
<protein>
    <submittedName>
        <fullName evidence="2">Uncharacterized protein</fullName>
    </submittedName>
</protein>
<reference evidence="2 3" key="1">
    <citation type="submission" date="2020-10" db="EMBL/GenBank/DDBJ databases">
        <title>Sequencing the genomes of 1000 actinobacteria strains.</title>
        <authorList>
            <person name="Klenk H.-P."/>
        </authorList>
    </citation>
    <scope>NUCLEOTIDE SEQUENCE [LARGE SCALE GENOMIC DNA]</scope>
    <source>
        <strain evidence="2 3">DSM 46661</strain>
    </source>
</reference>
<gene>
    <name evidence="2" type="ORF">H4W30_006264</name>
</gene>
<keyword evidence="1" id="KW-1133">Transmembrane helix</keyword>
<dbReference type="EMBL" id="JADBEJ010000005">
    <property type="protein sequence ID" value="MBE1579204.1"/>
    <property type="molecule type" value="Genomic_DNA"/>
</dbReference>